<organism evidence="1">
    <name type="scientific">Bangia fuscopurpurea</name>
    <name type="common">Red alga</name>
    <name type="synonym">Conferva fuscopurpurea</name>
    <dbReference type="NCBI Taxonomy" id="101920"/>
    <lineage>
        <taxon>Eukaryota</taxon>
        <taxon>Rhodophyta</taxon>
        <taxon>Bangiophyceae</taxon>
        <taxon>Bangiales</taxon>
        <taxon>Bangiaceae</taxon>
        <taxon>Bangia</taxon>
    </lineage>
</organism>
<dbReference type="Gene3D" id="3.40.1410.10">
    <property type="entry name" value="Chorismate lyase-like"/>
    <property type="match status" value="1"/>
</dbReference>
<reference evidence="1" key="1">
    <citation type="submission" date="2015-01" db="EMBL/GenBank/DDBJ databases">
        <title>The complete plastid genome of Bangia fuscopurpurea (Dillwyn) Lyngbye revealed ancestral gene repertoire and highly conserved synteny among genera of Bangiales (Rhodophyta).</title>
        <authorList>
            <person name="Cao M."/>
            <person name="Bi G."/>
            <person name="Mao Y."/>
            <person name="Kong F."/>
        </authorList>
    </citation>
    <scope>NUCLEOTIDE SEQUENCE</scope>
</reference>
<name>A0A0F6YE85_BANFU</name>
<evidence type="ECO:0000313" key="1">
    <source>
        <dbReference type="EMBL" id="AKE98979.1"/>
    </source>
</evidence>
<dbReference type="AlphaFoldDB" id="A0A0F6YE85"/>
<sequence length="174" mass="20307">MTFNCVSLWNINRTSISQISTSSNIPLIWRIILLGDGSFTRHSQILTYSTSVINHICTRIYIKSNIHSSSYVNRKIWIGTNKRKNLIFASSWWNLTEYEKVYKDPSKAIGSFLIQSELDFYRDIHGIFLGYSLELELIFASTGPFWGRYYTLFHKGQPISIIYEIFSPILENFQ</sequence>
<dbReference type="InterPro" id="IPR002800">
    <property type="entry name" value="Rv2949c-like"/>
</dbReference>
<dbReference type="EMBL" id="KP714733">
    <property type="protein sequence ID" value="AKE98979.1"/>
    <property type="molecule type" value="Genomic_DNA"/>
</dbReference>
<accession>A0A0F6YE85</accession>
<keyword evidence="1" id="KW-0934">Plastid</keyword>
<dbReference type="SUPFAM" id="SSF64288">
    <property type="entry name" value="Chorismate lyase-like"/>
    <property type="match status" value="1"/>
</dbReference>
<dbReference type="Pfam" id="PF01947">
    <property type="entry name" value="Rv2949c-like"/>
    <property type="match status" value="1"/>
</dbReference>
<dbReference type="InterPro" id="IPR028978">
    <property type="entry name" value="Chorismate_lyase_/UTRA_dom_sf"/>
</dbReference>
<proteinExistence type="predicted"/>
<geneLocation type="plastid" evidence="1"/>
<protein>
    <submittedName>
        <fullName evidence="1">Hypothetical chloroplast protein 21</fullName>
    </submittedName>
</protein>
<gene>
    <name evidence="1" type="primary">ycf21</name>
    <name evidence="1" type="ORF">BafuCp192</name>
</gene>